<keyword evidence="3" id="KW-1185">Reference proteome</keyword>
<accession>A0A3N2C8E8</accession>
<dbReference type="AlphaFoldDB" id="A0A3N2C8E8"/>
<name>A0A3N2C8E8_9MICO</name>
<organism evidence="2 3">
    <name type="scientific">Plantibacter flavus</name>
    <dbReference type="NCBI Taxonomy" id="150123"/>
    <lineage>
        <taxon>Bacteria</taxon>
        <taxon>Bacillati</taxon>
        <taxon>Actinomycetota</taxon>
        <taxon>Actinomycetes</taxon>
        <taxon>Micrococcales</taxon>
        <taxon>Microbacteriaceae</taxon>
        <taxon>Plantibacter</taxon>
    </lineage>
</organism>
<feature type="domain" description="Uracil-DNA glycosylase-like" evidence="1">
    <location>
        <begin position="68"/>
        <end position="198"/>
    </location>
</feature>
<evidence type="ECO:0000313" key="2">
    <source>
        <dbReference type="EMBL" id="ROR83747.1"/>
    </source>
</evidence>
<dbReference type="Proteomes" id="UP000266915">
    <property type="component" value="Unassembled WGS sequence"/>
</dbReference>
<gene>
    <name evidence="2" type="ORF">EDD42_3864</name>
</gene>
<dbReference type="InterPro" id="IPR005122">
    <property type="entry name" value="Uracil-DNA_glycosylase-like"/>
</dbReference>
<evidence type="ECO:0000259" key="1">
    <source>
        <dbReference type="Pfam" id="PF03167"/>
    </source>
</evidence>
<comment type="caution">
    <text evidence="2">The sequence shown here is derived from an EMBL/GenBank/DDBJ whole genome shotgun (WGS) entry which is preliminary data.</text>
</comment>
<dbReference type="InterPro" id="IPR036895">
    <property type="entry name" value="Uracil-DNA_glycosylase-like_sf"/>
</dbReference>
<proteinExistence type="predicted"/>
<dbReference type="SUPFAM" id="SSF52141">
    <property type="entry name" value="Uracil-DNA glycosylase-like"/>
    <property type="match status" value="1"/>
</dbReference>
<sequence>MDAPRGLQDPDELAERHRMLAESPALAPLRDWSDAMMTRRGRRQADLVLPLVDPADAAVNAKTLILLDAPGTLAPDSLDAPGSGFASVDNDDPIAESLWNLRNDIGFDDVMVWNIVPWYLSAGRKKPNAPEVAQGAMELRALLPLLKNLRVVVLCGPHAQDGWWKHVEPLLGNTYSAFNAPHPSPLSLKQPGRREEIEKVFARAKQVAG</sequence>
<evidence type="ECO:0000313" key="3">
    <source>
        <dbReference type="Proteomes" id="UP000266915"/>
    </source>
</evidence>
<dbReference type="EMBL" id="RKHL01000001">
    <property type="protein sequence ID" value="ROR83747.1"/>
    <property type="molecule type" value="Genomic_DNA"/>
</dbReference>
<dbReference type="CDD" id="cd10035">
    <property type="entry name" value="UDG_like"/>
    <property type="match status" value="1"/>
</dbReference>
<dbReference type="Pfam" id="PF03167">
    <property type="entry name" value="UDG"/>
    <property type="match status" value="1"/>
</dbReference>
<dbReference type="Gene3D" id="3.40.470.10">
    <property type="entry name" value="Uracil-DNA glycosylase-like domain"/>
    <property type="match status" value="1"/>
</dbReference>
<reference evidence="2 3" key="1">
    <citation type="submission" date="2018-11" db="EMBL/GenBank/DDBJ databases">
        <title>Sequencing the genomes of 1000 actinobacteria strains.</title>
        <authorList>
            <person name="Klenk H.-P."/>
        </authorList>
    </citation>
    <scope>NUCLEOTIDE SEQUENCE [LARGE SCALE GENOMIC DNA]</scope>
    <source>
        <strain evidence="2 3">DSM 14012</strain>
    </source>
</reference>
<protein>
    <submittedName>
        <fullName evidence="2">Uracil-DNA glycosylase</fullName>
    </submittedName>
</protein>